<dbReference type="Proteomes" id="UP000229600">
    <property type="component" value="Unassembled WGS sequence"/>
</dbReference>
<accession>A0A2H0N7T5</accession>
<dbReference type="EMBL" id="PCWN01000007">
    <property type="protein sequence ID" value="PIR04176.1"/>
    <property type="molecule type" value="Genomic_DNA"/>
</dbReference>
<keyword evidence="1" id="KW-0472">Membrane</keyword>
<proteinExistence type="predicted"/>
<evidence type="ECO:0000313" key="2">
    <source>
        <dbReference type="EMBL" id="PIR04176.1"/>
    </source>
</evidence>
<name>A0A2H0N7T5_9BACT</name>
<sequence length="77" mass="8997">MTKNNQKFSLHVRKEAKDNTFEDCDIQGAKIDGQGTKMIKSRILHEFIEKRPKTFWLIVIGTVPVLIGLFIEYKFLK</sequence>
<evidence type="ECO:0000313" key="3">
    <source>
        <dbReference type="Proteomes" id="UP000229600"/>
    </source>
</evidence>
<keyword evidence="1" id="KW-1133">Transmembrane helix</keyword>
<protein>
    <submittedName>
        <fullName evidence="2">Uncharacterized protein</fullName>
    </submittedName>
</protein>
<dbReference type="AlphaFoldDB" id="A0A2H0N7T5"/>
<feature type="transmembrane region" description="Helical" evidence="1">
    <location>
        <begin position="54"/>
        <end position="71"/>
    </location>
</feature>
<organism evidence="2 3">
    <name type="scientific">Candidatus Magasanikbacteria bacterium CG11_big_fil_rev_8_21_14_0_20_39_34</name>
    <dbReference type="NCBI Taxonomy" id="1974653"/>
    <lineage>
        <taxon>Bacteria</taxon>
        <taxon>Candidatus Magasanikiibacteriota</taxon>
    </lineage>
</organism>
<gene>
    <name evidence="2" type="ORF">COV59_03250</name>
</gene>
<keyword evidence="1" id="KW-0812">Transmembrane</keyword>
<reference evidence="2 3" key="1">
    <citation type="submission" date="2017-09" db="EMBL/GenBank/DDBJ databases">
        <title>Depth-based differentiation of microbial function through sediment-hosted aquifers and enrichment of novel symbionts in the deep terrestrial subsurface.</title>
        <authorList>
            <person name="Probst A.J."/>
            <person name="Ladd B."/>
            <person name="Jarett J.K."/>
            <person name="Geller-Mcgrath D.E."/>
            <person name="Sieber C.M."/>
            <person name="Emerson J.B."/>
            <person name="Anantharaman K."/>
            <person name="Thomas B.C."/>
            <person name="Malmstrom R."/>
            <person name="Stieglmeier M."/>
            <person name="Klingl A."/>
            <person name="Woyke T."/>
            <person name="Ryan C.M."/>
            <person name="Banfield J.F."/>
        </authorList>
    </citation>
    <scope>NUCLEOTIDE SEQUENCE [LARGE SCALE GENOMIC DNA]</scope>
    <source>
        <strain evidence="2">CG11_big_fil_rev_8_21_14_0_20_39_34</strain>
    </source>
</reference>
<evidence type="ECO:0000256" key="1">
    <source>
        <dbReference type="SAM" id="Phobius"/>
    </source>
</evidence>
<comment type="caution">
    <text evidence="2">The sequence shown here is derived from an EMBL/GenBank/DDBJ whole genome shotgun (WGS) entry which is preliminary data.</text>
</comment>